<evidence type="ECO:0000313" key="1">
    <source>
        <dbReference type="EMBL" id="EMY76423.1"/>
    </source>
</evidence>
<accession>N1WKS2</accession>
<sequence length="113" mass="13418">MRDGSKPQKRILYPFLIFLFLTFDCISEIKDSKITIVSDDLDSLSKVFGTITFRFENLKDRYSTITVSLMKRTNYEANYRKFEEEYSFCGLYIRFPDESKGNRSRLVLVRLDL</sequence>
<keyword evidence="2" id="KW-1185">Reference proteome</keyword>
<dbReference type="AlphaFoldDB" id="N1WKS2"/>
<gene>
    <name evidence="1" type="ORF">LEP1GSC060_0228</name>
</gene>
<comment type="caution">
    <text evidence="1">The sequence shown here is derived from an EMBL/GenBank/DDBJ whole genome shotgun (WGS) entry which is preliminary data.</text>
</comment>
<protein>
    <submittedName>
        <fullName evidence="1">Uncharacterized protein</fullName>
    </submittedName>
</protein>
<evidence type="ECO:0000313" key="2">
    <source>
        <dbReference type="Proteomes" id="UP000012313"/>
    </source>
</evidence>
<reference evidence="1" key="1">
    <citation type="submission" date="2013-03" db="EMBL/GenBank/DDBJ databases">
        <authorList>
            <person name="Harkins D.M."/>
            <person name="Durkin A.S."/>
            <person name="Brinkac L.M."/>
            <person name="Haft D.H."/>
            <person name="Selengut J.D."/>
            <person name="Sanka R."/>
            <person name="DePew J."/>
            <person name="Purushe J."/>
            <person name="Hartskeerl R.A."/>
            <person name="Ahmed A."/>
            <person name="van der Linden H."/>
            <person name="Goris M.G.A."/>
            <person name="Vinetz J.M."/>
            <person name="Sutton G.G."/>
            <person name="Nierman W.C."/>
            <person name="Fouts D.E."/>
        </authorList>
    </citation>
    <scope>NUCLEOTIDE SEQUENCE [LARGE SCALE GENOMIC DNA]</scope>
    <source>
        <strain evidence="1">ICFT</strain>
    </source>
</reference>
<organism evidence="1 2">
    <name type="scientific">Leptospira weilii serovar Ranarum str. ICFT</name>
    <dbReference type="NCBI Taxonomy" id="1218598"/>
    <lineage>
        <taxon>Bacteria</taxon>
        <taxon>Pseudomonadati</taxon>
        <taxon>Spirochaetota</taxon>
        <taxon>Spirochaetia</taxon>
        <taxon>Leptospirales</taxon>
        <taxon>Leptospiraceae</taxon>
        <taxon>Leptospira</taxon>
    </lineage>
</organism>
<dbReference type="STRING" id="1218598.LEP1GSC060_0228"/>
<proteinExistence type="predicted"/>
<name>N1WKS2_9LEPT</name>
<dbReference type="EMBL" id="AOHC02000050">
    <property type="protein sequence ID" value="EMY76423.1"/>
    <property type="molecule type" value="Genomic_DNA"/>
</dbReference>
<dbReference type="Proteomes" id="UP000012313">
    <property type="component" value="Unassembled WGS sequence"/>
</dbReference>